<accession>A0ABY6PLD8</accession>
<evidence type="ECO:0000259" key="4">
    <source>
        <dbReference type="Pfam" id="PF00440"/>
    </source>
</evidence>
<evidence type="ECO:0000313" key="6">
    <source>
        <dbReference type="Proteomes" id="UP001164963"/>
    </source>
</evidence>
<reference evidence="5" key="1">
    <citation type="journal article" date="2022" name="Front. Microbiol.">
        <title>Mirubactin C rescues the lethal effect of cell wall biosynthesis mutations in Bacillus subtilis.</title>
        <authorList>
            <person name="Kepplinger B."/>
            <person name="Wen X."/>
            <person name="Tyler A.R."/>
            <person name="Kim B.Y."/>
            <person name="Brown J."/>
            <person name="Banks P."/>
            <person name="Dashti Y."/>
            <person name="Mackenzie E.S."/>
            <person name="Wills C."/>
            <person name="Kawai Y."/>
            <person name="Waldron K.J."/>
            <person name="Allenby N.E.E."/>
            <person name="Wu L.J."/>
            <person name="Hall M.J."/>
            <person name="Errington J."/>
        </authorList>
    </citation>
    <scope>NUCLEOTIDE SEQUENCE</scope>
    <source>
        <strain evidence="5">MDA8-470</strain>
    </source>
</reference>
<dbReference type="RefSeq" id="WP_265538594.1">
    <property type="nucleotide sequence ID" value="NZ_CP098740.1"/>
</dbReference>
<evidence type="ECO:0000313" key="5">
    <source>
        <dbReference type="EMBL" id="UZK52995.1"/>
    </source>
</evidence>
<sequence>MPLTPKGAATKQRIVEGAAAAIRRQGVFALTLDDVLAFTSTSKSQLFHYFPGGKDELMLAVAHHEADRVIGDQQPELGALTSWPAWLSWRDKVVARYREQGRECPLDIAVSRIGPASAGAQAVATELLERWQDALAAGIRHMQSIGEIDADRDADRSAAALLAGIQGGVVILLSTGSLGHLEAALDQGIDDLRRRKQEAVKGHGC</sequence>
<keyword evidence="6" id="KW-1185">Reference proteome</keyword>
<dbReference type="Pfam" id="PF00440">
    <property type="entry name" value="TetR_N"/>
    <property type="match status" value="1"/>
</dbReference>
<keyword evidence="2" id="KW-0238">DNA-binding</keyword>
<dbReference type="SUPFAM" id="SSF46689">
    <property type="entry name" value="Homeodomain-like"/>
    <property type="match status" value="1"/>
</dbReference>
<proteinExistence type="predicted"/>
<keyword evidence="1" id="KW-0805">Transcription regulation</keyword>
<dbReference type="PANTHER" id="PTHR47506:SF3">
    <property type="entry name" value="HTH-TYPE TRANSCRIPTIONAL REGULATOR LMRA"/>
    <property type="match status" value="1"/>
</dbReference>
<dbReference type="PANTHER" id="PTHR47506">
    <property type="entry name" value="TRANSCRIPTIONAL REGULATORY PROTEIN"/>
    <property type="match status" value="1"/>
</dbReference>
<evidence type="ECO:0000256" key="3">
    <source>
        <dbReference type="ARBA" id="ARBA00023163"/>
    </source>
</evidence>
<organism evidence="5 6">
    <name type="scientific">Streptomyces drozdowiczii</name>
    <dbReference type="NCBI Taxonomy" id="202862"/>
    <lineage>
        <taxon>Bacteria</taxon>
        <taxon>Bacillati</taxon>
        <taxon>Actinomycetota</taxon>
        <taxon>Actinomycetes</taxon>
        <taxon>Kitasatosporales</taxon>
        <taxon>Streptomycetaceae</taxon>
        <taxon>Streptomyces</taxon>
    </lineage>
</organism>
<dbReference type="SUPFAM" id="SSF48498">
    <property type="entry name" value="Tetracyclin repressor-like, C-terminal domain"/>
    <property type="match status" value="1"/>
</dbReference>
<keyword evidence="3" id="KW-0804">Transcription</keyword>
<dbReference type="InterPro" id="IPR036271">
    <property type="entry name" value="Tet_transcr_reg_TetR-rel_C_sf"/>
</dbReference>
<dbReference type="InterPro" id="IPR001647">
    <property type="entry name" value="HTH_TetR"/>
</dbReference>
<feature type="domain" description="HTH tetR-type" evidence="4">
    <location>
        <begin position="14"/>
        <end position="61"/>
    </location>
</feature>
<dbReference type="Proteomes" id="UP001164963">
    <property type="component" value="Chromosome"/>
</dbReference>
<dbReference type="InterPro" id="IPR009057">
    <property type="entry name" value="Homeodomain-like_sf"/>
</dbReference>
<dbReference type="Gene3D" id="1.10.357.10">
    <property type="entry name" value="Tetracycline Repressor, domain 2"/>
    <property type="match status" value="1"/>
</dbReference>
<evidence type="ECO:0000256" key="1">
    <source>
        <dbReference type="ARBA" id="ARBA00023015"/>
    </source>
</evidence>
<protein>
    <submittedName>
        <fullName evidence="5">TetR family transcriptional regulator</fullName>
    </submittedName>
</protein>
<evidence type="ECO:0000256" key="2">
    <source>
        <dbReference type="ARBA" id="ARBA00023125"/>
    </source>
</evidence>
<dbReference type="EMBL" id="CP098740">
    <property type="protein sequence ID" value="UZK52995.1"/>
    <property type="molecule type" value="Genomic_DNA"/>
</dbReference>
<name>A0ABY6PLD8_9ACTN</name>
<gene>
    <name evidence="5" type="ORF">NEH16_01640</name>
</gene>